<evidence type="ECO:0000313" key="8">
    <source>
        <dbReference type="Proteomes" id="UP001152049"/>
    </source>
</evidence>
<feature type="transmembrane region" description="Helical" evidence="6">
    <location>
        <begin position="129"/>
        <end position="152"/>
    </location>
</feature>
<dbReference type="GO" id="GO:0022857">
    <property type="term" value="F:transmembrane transporter activity"/>
    <property type="evidence" value="ECO:0007669"/>
    <property type="project" value="TreeGrafter"/>
</dbReference>
<feature type="transmembrane region" description="Helical" evidence="6">
    <location>
        <begin position="61"/>
        <end position="84"/>
    </location>
</feature>
<dbReference type="EMBL" id="JAOQAZ010000026">
    <property type="protein sequence ID" value="KAJ4252311.1"/>
    <property type="molecule type" value="Genomic_DNA"/>
</dbReference>
<evidence type="ECO:0000256" key="5">
    <source>
        <dbReference type="ARBA" id="ARBA00023136"/>
    </source>
</evidence>
<protein>
    <submittedName>
        <fullName evidence="7">Uncharacterized protein</fullName>
    </submittedName>
</protein>
<keyword evidence="2" id="KW-0813">Transport</keyword>
<name>A0A9W8RRW9_9HYPO</name>
<keyword evidence="4 6" id="KW-1133">Transmembrane helix</keyword>
<comment type="subcellular location">
    <subcellularLocation>
        <location evidence="1">Membrane</location>
        <topology evidence="1">Multi-pass membrane protein</topology>
    </subcellularLocation>
</comment>
<evidence type="ECO:0000313" key="7">
    <source>
        <dbReference type="EMBL" id="KAJ4252311.1"/>
    </source>
</evidence>
<feature type="transmembrane region" description="Helical" evidence="6">
    <location>
        <begin position="96"/>
        <end position="117"/>
    </location>
</feature>
<feature type="transmembrane region" description="Helical" evidence="6">
    <location>
        <begin position="6"/>
        <end position="25"/>
    </location>
</feature>
<keyword evidence="3 6" id="KW-0812">Transmembrane</keyword>
<dbReference type="AlphaFoldDB" id="A0A9W8RRW9"/>
<dbReference type="InterPro" id="IPR036259">
    <property type="entry name" value="MFS_trans_sf"/>
</dbReference>
<organism evidence="7 8">
    <name type="scientific">Fusarium torreyae</name>
    <dbReference type="NCBI Taxonomy" id="1237075"/>
    <lineage>
        <taxon>Eukaryota</taxon>
        <taxon>Fungi</taxon>
        <taxon>Dikarya</taxon>
        <taxon>Ascomycota</taxon>
        <taxon>Pezizomycotina</taxon>
        <taxon>Sordariomycetes</taxon>
        <taxon>Hypocreomycetidae</taxon>
        <taxon>Hypocreales</taxon>
        <taxon>Nectriaceae</taxon>
        <taxon>Fusarium</taxon>
    </lineage>
</organism>
<evidence type="ECO:0000256" key="4">
    <source>
        <dbReference type="ARBA" id="ARBA00022989"/>
    </source>
</evidence>
<feature type="transmembrane region" description="Helical" evidence="6">
    <location>
        <begin position="30"/>
        <end position="49"/>
    </location>
</feature>
<accession>A0A9W8RRW9</accession>
<dbReference type="OrthoDB" id="6730379at2759"/>
<comment type="caution">
    <text evidence="7">The sequence shown here is derived from an EMBL/GenBank/DDBJ whole genome shotgun (WGS) entry which is preliminary data.</text>
</comment>
<sequence length="198" mass="20897">MLLGTPGGAFSFATVWMAALGPRFFPNTRVYTCILLTLLPLAGSVTLMLVPVEDAQSGNTWGIVAATWLASCTSAPLCSVASLMASNVKGNTKKSVVSAGFFISYCIGCIVSPQAWTQDDAPRYTKGCILSIVSLAGLIVGLVVYLFTVIAINKKRDSMGEQGHSEHVGGMADGGMQTGLSVESDLTDEQDKAFRYTI</sequence>
<evidence type="ECO:0000256" key="6">
    <source>
        <dbReference type="SAM" id="Phobius"/>
    </source>
</evidence>
<gene>
    <name evidence="7" type="ORF">NW762_010908</name>
</gene>
<reference evidence="7" key="1">
    <citation type="submission" date="2022-09" db="EMBL/GenBank/DDBJ databases">
        <title>Fusarium specimens isolated from Avocado Roots.</title>
        <authorList>
            <person name="Stajich J."/>
            <person name="Roper C."/>
            <person name="Heimlech-Rivalta G."/>
        </authorList>
    </citation>
    <scope>NUCLEOTIDE SEQUENCE</scope>
    <source>
        <strain evidence="7">CF00136</strain>
    </source>
</reference>
<dbReference type="PANTHER" id="PTHR43791:SF103">
    <property type="entry name" value="MAJOR FACILITATOR SUPERFAMILY (MFS) PROFILE DOMAIN-CONTAINING PROTEIN-RELATED"/>
    <property type="match status" value="1"/>
</dbReference>
<evidence type="ECO:0000256" key="2">
    <source>
        <dbReference type="ARBA" id="ARBA00022448"/>
    </source>
</evidence>
<dbReference type="Proteomes" id="UP001152049">
    <property type="component" value="Unassembled WGS sequence"/>
</dbReference>
<dbReference type="PANTHER" id="PTHR43791">
    <property type="entry name" value="PERMEASE-RELATED"/>
    <property type="match status" value="1"/>
</dbReference>
<keyword evidence="8" id="KW-1185">Reference proteome</keyword>
<proteinExistence type="predicted"/>
<dbReference type="SUPFAM" id="SSF103473">
    <property type="entry name" value="MFS general substrate transporter"/>
    <property type="match status" value="1"/>
</dbReference>
<dbReference type="GO" id="GO:0016020">
    <property type="term" value="C:membrane"/>
    <property type="evidence" value="ECO:0007669"/>
    <property type="project" value="UniProtKB-SubCell"/>
</dbReference>
<evidence type="ECO:0000256" key="1">
    <source>
        <dbReference type="ARBA" id="ARBA00004141"/>
    </source>
</evidence>
<keyword evidence="5 6" id="KW-0472">Membrane</keyword>
<evidence type="ECO:0000256" key="3">
    <source>
        <dbReference type="ARBA" id="ARBA00022692"/>
    </source>
</evidence>